<accession>A0ABW6GLX0</accession>
<proteinExistence type="predicted"/>
<protein>
    <submittedName>
        <fullName evidence="2">SMI1/KNR4 family protein</fullName>
    </submittedName>
</protein>
<evidence type="ECO:0000259" key="1">
    <source>
        <dbReference type="SMART" id="SM00860"/>
    </source>
</evidence>
<reference evidence="2 3" key="1">
    <citation type="submission" date="2024-09" db="EMBL/GenBank/DDBJ databases">
        <title>The Natural Products Discovery Center: Release of the First 8490 Sequenced Strains for Exploring Actinobacteria Biosynthetic Diversity.</title>
        <authorList>
            <person name="Kalkreuter E."/>
            <person name="Kautsar S.A."/>
            <person name="Yang D."/>
            <person name="Bader C.D."/>
            <person name="Teijaro C.N."/>
            <person name="Fluegel L."/>
            <person name="Davis C.M."/>
            <person name="Simpson J.R."/>
            <person name="Lauterbach L."/>
            <person name="Steele A.D."/>
            <person name="Gui C."/>
            <person name="Meng S."/>
            <person name="Li G."/>
            <person name="Viehrig K."/>
            <person name="Ye F."/>
            <person name="Su P."/>
            <person name="Kiefer A.F."/>
            <person name="Nichols A."/>
            <person name="Cepeda A.J."/>
            <person name="Yan W."/>
            <person name="Fan B."/>
            <person name="Jiang Y."/>
            <person name="Adhikari A."/>
            <person name="Zheng C.-J."/>
            <person name="Schuster L."/>
            <person name="Cowan T.M."/>
            <person name="Smanski M.J."/>
            <person name="Chevrette M.G."/>
            <person name="De Carvalho L.P.S."/>
            <person name="Shen B."/>
        </authorList>
    </citation>
    <scope>NUCLEOTIDE SEQUENCE [LARGE SCALE GENOMIC DNA]</scope>
    <source>
        <strain evidence="2 3">NPDC058753</strain>
    </source>
</reference>
<name>A0ABW6GLX0_9ACTN</name>
<sequence>MDDSAPELASAWSRVRARLAAGARTAPGLRPAADPAALDAYGATLGRPLPAELRAWWLLPDVPAGYWLPGEFSPFALPEALAYLEIQLQVAAAEGESFDAQGRPEPRYLPEFLPIADGPGGDTLFVDLRPGADHGAVRLWDHETWQLDLPWWPSVTAMLLDVAGALETGAPVLLGHRALGGSAPPATVTGFDAYGGLEWVELEGS</sequence>
<organism evidence="2 3">
    <name type="scientific">Kitasatospora phosalacinea</name>
    <dbReference type="NCBI Taxonomy" id="2065"/>
    <lineage>
        <taxon>Bacteria</taxon>
        <taxon>Bacillati</taxon>
        <taxon>Actinomycetota</taxon>
        <taxon>Actinomycetes</taxon>
        <taxon>Kitasatosporales</taxon>
        <taxon>Streptomycetaceae</taxon>
        <taxon>Kitasatospora</taxon>
    </lineage>
</organism>
<dbReference type="SMART" id="SM00860">
    <property type="entry name" value="SMI1_KNR4"/>
    <property type="match status" value="1"/>
</dbReference>
<comment type="caution">
    <text evidence="2">The sequence shown here is derived from an EMBL/GenBank/DDBJ whole genome shotgun (WGS) entry which is preliminary data.</text>
</comment>
<feature type="domain" description="Knr4/Smi1-like" evidence="1">
    <location>
        <begin position="32"/>
        <end position="161"/>
    </location>
</feature>
<dbReference type="RefSeq" id="WP_380326960.1">
    <property type="nucleotide sequence ID" value="NZ_JBHYPW010000036.1"/>
</dbReference>
<dbReference type="Pfam" id="PF09346">
    <property type="entry name" value="SMI1_KNR4"/>
    <property type="match status" value="1"/>
</dbReference>
<dbReference type="Proteomes" id="UP001599542">
    <property type="component" value="Unassembled WGS sequence"/>
</dbReference>
<evidence type="ECO:0000313" key="2">
    <source>
        <dbReference type="EMBL" id="MFE1353705.1"/>
    </source>
</evidence>
<dbReference type="InterPro" id="IPR037883">
    <property type="entry name" value="Knr4/Smi1-like_sf"/>
</dbReference>
<dbReference type="InterPro" id="IPR018958">
    <property type="entry name" value="Knr4/Smi1-like_dom"/>
</dbReference>
<dbReference type="EMBL" id="JBHYPX010000032">
    <property type="protein sequence ID" value="MFE1353705.1"/>
    <property type="molecule type" value="Genomic_DNA"/>
</dbReference>
<keyword evidence="3" id="KW-1185">Reference proteome</keyword>
<gene>
    <name evidence="2" type="ORF">ACFW6T_17130</name>
</gene>
<evidence type="ECO:0000313" key="3">
    <source>
        <dbReference type="Proteomes" id="UP001599542"/>
    </source>
</evidence>
<dbReference type="SUPFAM" id="SSF160631">
    <property type="entry name" value="SMI1/KNR4-like"/>
    <property type="match status" value="1"/>
</dbReference>